<evidence type="ECO:0008006" key="3">
    <source>
        <dbReference type="Google" id="ProtNLM"/>
    </source>
</evidence>
<comment type="caution">
    <text evidence="1">The sequence shown here is derived from an EMBL/GenBank/DDBJ whole genome shotgun (WGS) entry which is preliminary data.</text>
</comment>
<protein>
    <recommendedName>
        <fullName evidence="3">DUF3575 domain-containing protein</fullName>
    </recommendedName>
</protein>
<proteinExistence type="predicted"/>
<name>A0ABP7NI19_9BACT</name>
<accession>A0ABP7NI19</accession>
<evidence type="ECO:0000313" key="2">
    <source>
        <dbReference type="Proteomes" id="UP001499909"/>
    </source>
</evidence>
<gene>
    <name evidence="1" type="ORF">GCM10022406_29010</name>
</gene>
<reference evidence="2" key="1">
    <citation type="journal article" date="2019" name="Int. J. Syst. Evol. Microbiol.">
        <title>The Global Catalogue of Microorganisms (GCM) 10K type strain sequencing project: providing services to taxonomists for standard genome sequencing and annotation.</title>
        <authorList>
            <consortium name="The Broad Institute Genomics Platform"/>
            <consortium name="The Broad Institute Genome Sequencing Center for Infectious Disease"/>
            <person name="Wu L."/>
            <person name="Ma J."/>
        </authorList>
    </citation>
    <scope>NUCLEOTIDE SEQUENCE [LARGE SCALE GENOMIC DNA]</scope>
    <source>
        <strain evidence="2">JCM 17214</strain>
    </source>
</reference>
<sequence length="228" mass="24663">MLLAAAGLLAATSAAGQAPAPAEPAKPAPPKNLLKIAPLGWVHGQLPFSTESRISYERVLGGRSSVGGSYSYLGTNYPFSFIGSFALSAAISSAVTLSGHPAVVWTDAKVRTTGSRYQLQYRYYFTRKQHAPEGFYLGPNFSYASADYRVSFPDFNTSFTITQKNTNYNLLVGYQNVLGRHFVLDVFTGLGHRDKDTKVYDQNGGLLTTMPKGTALKLSSGLNLGWAF</sequence>
<evidence type="ECO:0000313" key="1">
    <source>
        <dbReference type="EMBL" id="GAA3945095.1"/>
    </source>
</evidence>
<dbReference type="Proteomes" id="UP001499909">
    <property type="component" value="Unassembled WGS sequence"/>
</dbReference>
<dbReference type="EMBL" id="BAABDH010000094">
    <property type="protein sequence ID" value="GAA3945095.1"/>
    <property type="molecule type" value="Genomic_DNA"/>
</dbReference>
<keyword evidence="2" id="KW-1185">Reference proteome</keyword>
<organism evidence="1 2">
    <name type="scientific">Hymenobacter algoricola</name>
    <dbReference type="NCBI Taxonomy" id="486267"/>
    <lineage>
        <taxon>Bacteria</taxon>
        <taxon>Pseudomonadati</taxon>
        <taxon>Bacteroidota</taxon>
        <taxon>Cytophagia</taxon>
        <taxon>Cytophagales</taxon>
        <taxon>Hymenobacteraceae</taxon>
        <taxon>Hymenobacter</taxon>
    </lineage>
</organism>